<gene>
    <name evidence="8" type="ORF">KAJ83_08770</name>
</gene>
<organism evidence="8 9">
    <name type="scientific">Marivibrio halodurans</name>
    <dbReference type="NCBI Taxonomy" id="2039722"/>
    <lineage>
        <taxon>Bacteria</taxon>
        <taxon>Pseudomonadati</taxon>
        <taxon>Pseudomonadota</taxon>
        <taxon>Alphaproteobacteria</taxon>
        <taxon>Rhodospirillales</taxon>
        <taxon>Rhodospirillaceae</taxon>
        <taxon>Marivibrio</taxon>
    </lineage>
</organism>
<keyword evidence="9" id="KW-1185">Reference proteome</keyword>
<dbReference type="PANTHER" id="PTHR30636">
    <property type="entry name" value="UPF0701 PROTEIN YICC"/>
    <property type="match status" value="1"/>
</dbReference>
<protein>
    <submittedName>
        <fullName evidence="8">YicC family protein</fullName>
    </submittedName>
</protein>
<dbReference type="Proteomes" id="UP000672602">
    <property type="component" value="Unassembled WGS sequence"/>
</dbReference>
<name>A0A8J7V283_9PROT</name>
<keyword evidence="2" id="KW-0540">Nuclease</keyword>
<dbReference type="InterPro" id="IPR013551">
    <property type="entry name" value="YicC-like_C"/>
</dbReference>
<keyword evidence="4" id="KW-0378">Hydrolase</keyword>
<evidence type="ECO:0000313" key="9">
    <source>
        <dbReference type="Proteomes" id="UP000672602"/>
    </source>
</evidence>
<evidence type="ECO:0000259" key="7">
    <source>
        <dbReference type="Pfam" id="PF08340"/>
    </source>
</evidence>
<reference evidence="8" key="1">
    <citation type="submission" date="2021-04" db="EMBL/GenBank/DDBJ databases">
        <authorList>
            <person name="Zhang D.-C."/>
        </authorList>
    </citation>
    <scope>NUCLEOTIDE SEQUENCE</scope>
    <source>
        <strain evidence="8">CGMCC 1.15697</strain>
    </source>
</reference>
<proteinExistence type="inferred from homology"/>
<dbReference type="Pfam" id="PF08340">
    <property type="entry name" value="YicC-like_C"/>
    <property type="match status" value="1"/>
</dbReference>
<accession>A0A8J7V283</accession>
<evidence type="ECO:0000313" key="8">
    <source>
        <dbReference type="EMBL" id="MBP5857100.1"/>
    </source>
</evidence>
<sequence>MTGFARMGGGDDRFHWVWEARSVNGKGHDLRLRLPNGWEALDPIAREKAKAFFARGNITVALDVKPIAGAGAMRINETFLAQLVARCEQAGESPRLDRLLQVRGVVESAEDGTAEAEEETDVEARRAAVAVTLEEALTALKAARKAEGARTAAVLNERLDEIATLTARAAETADAQPSAIRDRLARQIEELSEGRGGLDPERIAQEAAALAVKADVREELDRLTGHIEAARALLAEEAAIGRRFDFLCQEFNREANTLASKSAALTLTRIGLDLKAAIDQMREQVQNIE</sequence>
<evidence type="ECO:0000256" key="4">
    <source>
        <dbReference type="ARBA" id="ARBA00022801"/>
    </source>
</evidence>
<feature type="domain" description="Endoribonuclease YicC-like C-terminal" evidence="7">
    <location>
        <begin position="171"/>
        <end position="289"/>
    </location>
</feature>
<comment type="caution">
    <text evidence="8">The sequence shown here is derived from an EMBL/GenBank/DDBJ whole genome shotgun (WGS) entry which is preliminary data.</text>
</comment>
<evidence type="ECO:0000259" key="6">
    <source>
        <dbReference type="Pfam" id="PF03755"/>
    </source>
</evidence>
<dbReference type="AlphaFoldDB" id="A0A8J7V283"/>
<dbReference type="GO" id="GO:0004521">
    <property type="term" value="F:RNA endonuclease activity"/>
    <property type="evidence" value="ECO:0007669"/>
    <property type="project" value="InterPro"/>
</dbReference>
<dbReference type="InterPro" id="IPR013527">
    <property type="entry name" value="YicC-like_N"/>
</dbReference>
<keyword evidence="3" id="KW-0255">Endonuclease</keyword>
<evidence type="ECO:0000256" key="1">
    <source>
        <dbReference type="ARBA" id="ARBA00001968"/>
    </source>
</evidence>
<evidence type="ECO:0000256" key="3">
    <source>
        <dbReference type="ARBA" id="ARBA00022759"/>
    </source>
</evidence>
<dbReference type="InterPro" id="IPR005229">
    <property type="entry name" value="YicC/YloC-like"/>
</dbReference>
<dbReference type="NCBIfam" id="TIGR00255">
    <property type="entry name" value="YicC/YloC family endoribonuclease"/>
    <property type="match status" value="1"/>
</dbReference>
<comment type="cofactor">
    <cofactor evidence="1">
        <name>a divalent metal cation</name>
        <dbReference type="ChEBI" id="CHEBI:60240"/>
    </cofactor>
</comment>
<evidence type="ECO:0000256" key="5">
    <source>
        <dbReference type="ARBA" id="ARBA00035648"/>
    </source>
</evidence>
<comment type="similarity">
    <text evidence="5">Belongs to the YicC/YloC family.</text>
</comment>
<evidence type="ECO:0000256" key="2">
    <source>
        <dbReference type="ARBA" id="ARBA00022722"/>
    </source>
</evidence>
<dbReference type="PANTHER" id="PTHR30636:SF3">
    <property type="entry name" value="UPF0701 PROTEIN YICC"/>
    <property type="match status" value="1"/>
</dbReference>
<dbReference type="EMBL" id="JAGMWN010000003">
    <property type="protein sequence ID" value="MBP5857100.1"/>
    <property type="molecule type" value="Genomic_DNA"/>
</dbReference>
<dbReference type="GO" id="GO:0016787">
    <property type="term" value="F:hydrolase activity"/>
    <property type="evidence" value="ECO:0007669"/>
    <property type="project" value="UniProtKB-KW"/>
</dbReference>
<feature type="domain" description="Endoribonuclease YicC-like N-terminal" evidence="6">
    <location>
        <begin position="1"/>
        <end position="152"/>
    </location>
</feature>
<dbReference type="Pfam" id="PF03755">
    <property type="entry name" value="YicC-like_N"/>
    <property type="match status" value="1"/>
</dbReference>